<dbReference type="PANTHER" id="PTHR12154:SF4">
    <property type="entry name" value="UDP-N-ACETYLGLUCOSAMINE TRANSFERASE SUBUNIT ALG14 HOMOLOG"/>
    <property type="match status" value="1"/>
</dbReference>
<evidence type="ECO:0000313" key="11">
    <source>
        <dbReference type="Proteomes" id="UP000092461"/>
    </source>
</evidence>
<dbReference type="EMBL" id="GITU01003453">
    <property type="protein sequence ID" value="MBC1172156.1"/>
    <property type="molecule type" value="Transcribed_RNA"/>
</dbReference>
<dbReference type="Proteomes" id="UP000092461">
    <property type="component" value="Unassembled WGS sequence"/>
</dbReference>
<dbReference type="SUPFAM" id="SSF53756">
    <property type="entry name" value="UDP-Glycosyltransferase/glycogen phosphorylase"/>
    <property type="match status" value="1"/>
</dbReference>
<comment type="subcellular location">
    <subcellularLocation>
        <location evidence="1">Endoplasmic reticulum membrane</location>
        <topology evidence="1">Single-pass membrane protein</topology>
    </subcellularLocation>
</comment>
<dbReference type="AlphaFoldDB" id="A0A1B0CY00"/>
<proteinExistence type="inferred from homology"/>
<dbReference type="GO" id="GO:0043541">
    <property type="term" value="C:UDP-N-acetylglucosamine transferase complex"/>
    <property type="evidence" value="ECO:0007669"/>
    <property type="project" value="TreeGrafter"/>
</dbReference>
<feature type="transmembrane region" description="Helical" evidence="8">
    <location>
        <begin position="6"/>
        <end position="23"/>
    </location>
</feature>
<keyword evidence="9" id="KW-0808">Transferase</keyword>
<dbReference type="GO" id="GO:0006488">
    <property type="term" value="P:dolichol-linked oligosaccharide biosynthetic process"/>
    <property type="evidence" value="ECO:0007669"/>
    <property type="project" value="InterPro"/>
</dbReference>
<dbReference type="VEuPathDB" id="VectorBase:LLONM1_004799"/>
<evidence type="ECO:0000256" key="8">
    <source>
        <dbReference type="SAM" id="Phobius"/>
    </source>
</evidence>
<keyword evidence="5" id="KW-0256">Endoplasmic reticulum</keyword>
<evidence type="ECO:0000313" key="10">
    <source>
        <dbReference type="EnsemblMetazoa" id="LLOJ009998-PA"/>
    </source>
</evidence>
<protein>
    <recommendedName>
        <fullName evidence="3">UDP-N-acetylglucosamine transferase subunit ALG14</fullName>
    </recommendedName>
</protein>
<keyword evidence="4 8" id="KW-0812">Transmembrane</keyword>
<evidence type="ECO:0000313" key="9">
    <source>
        <dbReference type="EMBL" id="MBC1172156.1"/>
    </source>
</evidence>
<evidence type="ECO:0000256" key="6">
    <source>
        <dbReference type="ARBA" id="ARBA00022989"/>
    </source>
</evidence>
<evidence type="ECO:0000256" key="4">
    <source>
        <dbReference type="ARBA" id="ARBA00022692"/>
    </source>
</evidence>
<reference evidence="11" key="1">
    <citation type="submission" date="2012-05" db="EMBL/GenBank/DDBJ databases">
        <title>Whole Genome Assembly of Lutzomyia longipalpis.</title>
        <authorList>
            <person name="Richards S."/>
            <person name="Qu C."/>
            <person name="Dillon R."/>
            <person name="Worley K."/>
            <person name="Scherer S."/>
            <person name="Batterton M."/>
            <person name="Taylor A."/>
            <person name="Hawes A."/>
            <person name="Hernandez B."/>
            <person name="Kovar C."/>
            <person name="Mandapat C."/>
            <person name="Pham C."/>
            <person name="Qu C."/>
            <person name="Jing C."/>
            <person name="Bess C."/>
            <person name="Bandaranaike D."/>
            <person name="Ngo D."/>
            <person name="Ongeri F."/>
            <person name="Arias F."/>
            <person name="Lara F."/>
            <person name="Weissenberger G."/>
            <person name="Kamau G."/>
            <person name="Han H."/>
            <person name="Shen H."/>
            <person name="Dinh H."/>
            <person name="Khalil I."/>
            <person name="Jones J."/>
            <person name="Shafer J."/>
            <person name="Jayaseelan J."/>
            <person name="Quiroz J."/>
            <person name="Blankenburg K."/>
            <person name="Nguyen L."/>
            <person name="Jackson L."/>
            <person name="Francisco L."/>
            <person name="Tang L.-Y."/>
            <person name="Pu L.-L."/>
            <person name="Perales L."/>
            <person name="Lorensuhewa L."/>
            <person name="Munidasa M."/>
            <person name="Coyle M."/>
            <person name="Taylor M."/>
            <person name="Puazo M."/>
            <person name="Firestine M."/>
            <person name="Scheel M."/>
            <person name="Javaid M."/>
            <person name="Wang M."/>
            <person name="Li M."/>
            <person name="Tabassum N."/>
            <person name="Saada N."/>
            <person name="Osuji N."/>
            <person name="Aqrawi P."/>
            <person name="Fu Q."/>
            <person name="Thornton R."/>
            <person name="Raj R."/>
            <person name="Goodspeed R."/>
            <person name="Mata R."/>
            <person name="Najjar R."/>
            <person name="Gubbala S."/>
            <person name="Lee S."/>
            <person name="Denson S."/>
            <person name="Patil S."/>
            <person name="Macmil S."/>
            <person name="Qi S."/>
            <person name="Matskevitch T."/>
            <person name="Palculict T."/>
            <person name="Mathew T."/>
            <person name="Vee V."/>
            <person name="Velamala V."/>
            <person name="Korchina V."/>
            <person name="Cai W."/>
            <person name="Liu W."/>
            <person name="Dai W."/>
            <person name="Zou X."/>
            <person name="Zhu Y."/>
            <person name="Zhang Y."/>
            <person name="Wu Y.-Q."/>
            <person name="Xin Y."/>
            <person name="Nazarath L."/>
            <person name="Kovar C."/>
            <person name="Han Y."/>
            <person name="Muzny D."/>
            <person name="Gibbs R."/>
        </authorList>
    </citation>
    <scope>NUCLEOTIDE SEQUENCE [LARGE SCALE GENOMIC DNA]</scope>
    <source>
        <strain evidence="11">Jacobina</strain>
    </source>
</reference>
<dbReference type="EMBL" id="AJWK01035142">
    <property type="status" value="NOT_ANNOTATED_CDS"/>
    <property type="molecule type" value="Genomic_DNA"/>
</dbReference>
<organism evidence="10 11">
    <name type="scientific">Lutzomyia longipalpis</name>
    <name type="common">Sand fly</name>
    <dbReference type="NCBI Taxonomy" id="7200"/>
    <lineage>
        <taxon>Eukaryota</taxon>
        <taxon>Metazoa</taxon>
        <taxon>Ecdysozoa</taxon>
        <taxon>Arthropoda</taxon>
        <taxon>Hexapoda</taxon>
        <taxon>Insecta</taxon>
        <taxon>Pterygota</taxon>
        <taxon>Neoptera</taxon>
        <taxon>Endopterygota</taxon>
        <taxon>Diptera</taxon>
        <taxon>Nematocera</taxon>
        <taxon>Psychodoidea</taxon>
        <taxon>Psychodidae</taxon>
        <taxon>Lutzomyia</taxon>
        <taxon>Lutzomyia</taxon>
    </lineage>
</organism>
<evidence type="ECO:0000256" key="5">
    <source>
        <dbReference type="ARBA" id="ARBA00022824"/>
    </source>
</evidence>
<dbReference type="GO" id="GO:0004577">
    <property type="term" value="F:N-acetylglucosaminyldiphosphodolichol N-acetylglucosaminyltransferase activity"/>
    <property type="evidence" value="ECO:0007669"/>
    <property type="project" value="TreeGrafter"/>
</dbReference>
<evidence type="ECO:0000256" key="1">
    <source>
        <dbReference type="ARBA" id="ARBA00004389"/>
    </source>
</evidence>
<name>A0A1B0CY00_LUTLO</name>
<dbReference type="PANTHER" id="PTHR12154">
    <property type="entry name" value="GLYCOSYL TRANSFERASE-RELATED"/>
    <property type="match status" value="1"/>
</dbReference>
<accession>A0A1B0CY00</accession>
<sequence>MILAWVFVSIVAFYGLGLTFSYQKRARHSSRRRISPVRTMIVLGSGGHSTEMIEIVEKMDPERYSPRCYVLARGDTRSARATEHMEAERGARDFSIVEIKRSRKLHQSFLTSIFSTIWATCESIPLLVTFRPELVLCNGPGTCVPICLLAFFLDGLWPWREPVRIVFIESFCRVKSISLTGRILTYFTDLFVVQWPALASPRAKYLGRLF</sequence>
<reference evidence="10" key="3">
    <citation type="submission" date="2020-05" db="UniProtKB">
        <authorList>
            <consortium name="EnsemblMetazoa"/>
        </authorList>
    </citation>
    <scope>IDENTIFICATION</scope>
    <source>
        <strain evidence="10">Jacobina</strain>
    </source>
</reference>
<dbReference type="EnsemblMetazoa" id="LLOJ009998-RA">
    <property type="protein sequence ID" value="LLOJ009998-PA"/>
    <property type="gene ID" value="LLOJ009998"/>
</dbReference>
<dbReference type="Pfam" id="PF08660">
    <property type="entry name" value="Alg14"/>
    <property type="match status" value="1"/>
</dbReference>
<keyword evidence="6 8" id="KW-1133">Transmembrane helix</keyword>
<keyword evidence="11" id="KW-1185">Reference proteome</keyword>
<evidence type="ECO:0000256" key="3">
    <source>
        <dbReference type="ARBA" id="ARBA00017467"/>
    </source>
</evidence>
<reference evidence="9" key="2">
    <citation type="journal article" date="2020" name="BMC">
        <title>Leishmania infection induces a limited differential gene expression in the sand fly midgut.</title>
        <authorList>
            <person name="Coutinho-Abreu I.V."/>
            <person name="Serafim T.D."/>
            <person name="Meneses C."/>
            <person name="Kamhawi S."/>
            <person name="Oliveira F."/>
            <person name="Valenzuela J.G."/>
        </authorList>
    </citation>
    <scope>NUCLEOTIDE SEQUENCE</scope>
    <source>
        <strain evidence="9">Jacobina</strain>
        <tissue evidence="9">Midgut</tissue>
    </source>
</reference>
<comment type="similarity">
    <text evidence="2">Belongs to the ALG14 family.</text>
</comment>
<dbReference type="Gene3D" id="3.40.50.2000">
    <property type="entry name" value="Glycogen Phosphorylase B"/>
    <property type="match status" value="1"/>
</dbReference>
<evidence type="ECO:0000256" key="7">
    <source>
        <dbReference type="ARBA" id="ARBA00023136"/>
    </source>
</evidence>
<keyword evidence="7 8" id="KW-0472">Membrane</keyword>
<dbReference type="VEuPathDB" id="VectorBase:LLOJ009998"/>
<dbReference type="InterPro" id="IPR013969">
    <property type="entry name" value="Oligosacch_biosynth_Alg14"/>
</dbReference>
<evidence type="ECO:0000256" key="2">
    <source>
        <dbReference type="ARBA" id="ARBA00009731"/>
    </source>
</evidence>